<proteinExistence type="predicted"/>
<keyword evidence="3" id="KW-1185">Reference proteome</keyword>
<feature type="region of interest" description="Disordered" evidence="1">
    <location>
        <begin position="197"/>
        <end position="218"/>
    </location>
</feature>
<protein>
    <submittedName>
        <fullName evidence="2">Uncharacterized protein</fullName>
    </submittedName>
</protein>
<sequence length="218" mass="24087">MTPYGRGFEGRDDDSTELRTPRAVIPDNQHASRTRHRKPPRGPPTPRTPAPGAKWPGTPAPRPARTSLPDLPPPVQDTTAAPGTLARRLSLHSSGRSNYGPPFQSLPVRRRFSAPPACPGDSFFFLNSLVSLRLGSEASFNETITSSRPRRTRPGRRKRGTVHYDTGPARHRTTPCPRMRSPTPRLSGVQYLVNSFQPLKTPNPHPIIEYRPPQASST</sequence>
<reference evidence="2" key="1">
    <citation type="submission" date="2020-08" db="EMBL/GenBank/DDBJ databases">
        <title>Multicomponent nature underlies the extraordinary mechanical properties of spider dragline silk.</title>
        <authorList>
            <person name="Kono N."/>
            <person name="Nakamura H."/>
            <person name="Mori M."/>
            <person name="Yoshida Y."/>
            <person name="Ohtoshi R."/>
            <person name="Malay A.D."/>
            <person name="Moran D.A.P."/>
            <person name="Tomita M."/>
            <person name="Numata K."/>
            <person name="Arakawa K."/>
        </authorList>
    </citation>
    <scope>NUCLEOTIDE SEQUENCE</scope>
</reference>
<evidence type="ECO:0000313" key="2">
    <source>
        <dbReference type="EMBL" id="GFT93165.1"/>
    </source>
</evidence>
<feature type="compositionally biased region" description="Basic residues" evidence="1">
    <location>
        <begin position="148"/>
        <end position="161"/>
    </location>
</feature>
<evidence type="ECO:0000313" key="3">
    <source>
        <dbReference type="Proteomes" id="UP000887013"/>
    </source>
</evidence>
<name>A0A8X6U9V6_NEPPI</name>
<dbReference type="Proteomes" id="UP000887013">
    <property type="component" value="Unassembled WGS sequence"/>
</dbReference>
<comment type="caution">
    <text evidence="2">The sequence shown here is derived from an EMBL/GenBank/DDBJ whole genome shotgun (WGS) entry which is preliminary data.</text>
</comment>
<dbReference type="AlphaFoldDB" id="A0A8X6U9V6"/>
<dbReference type="EMBL" id="BMAW01074643">
    <property type="protein sequence ID" value="GFT93165.1"/>
    <property type="molecule type" value="Genomic_DNA"/>
</dbReference>
<gene>
    <name evidence="2" type="ORF">NPIL_679911</name>
</gene>
<organism evidence="2 3">
    <name type="scientific">Nephila pilipes</name>
    <name type="common">Giant wood spider</name>
    <name type="synonym">Nephila maculata</name>
    <dbReference type="NCBI Taxonomy" id="299642"/>
    <lineage>
        <taxon>Eukaryota</taxon>
        <taxon>Metazoa</taxon>
        <taxon>Ecdysozoa</taxon>
        <taxon>Arthropoda</taxon>
        <taxon>Chelicerata</taxon>
        <taxon>Arachnida</taxon>
        <taxon>Araneae</taxon>
        <taxon>Araneomorphae</taxon>
        <taxon>Entelegynae</taxon>
        <taxon>Araneoidea</taxon>
        <taxon>Nephilidae</taxon>
        <taxon>Nephila</taxon>
    </lineage>
</organism>
<feature type="region of interest" description="Disordered" evidence="1">
    <location>
        <begin position="142"/>
        <end position="185"/>
    </location>
</feature>
<evidence type="ECO:0000256" key="1">
    <source>
        <dbReference type="SAM" id="MobiDB-lite"/>
    </source>
</evidence>
<feature type="region of interest" description="Disordered" evidence="1">
    <location>
        <begin position="1"/>
        <end position="81"/>
    </location>
</feature>
<accession>A0A8X6U9V6</accession>